<dbReference type="Gene3D" id="3.30.450.20">
    <property type="entry name" value="PAS domain"/>
    <property type="match status" value="1"/>
</dbReference>
<evidence type="ECO:0000313" key="4">
    <source>
        <dbReference type="EMBL" id="MFC4819295.1"/>
    </source>
</evidence>
<evidence type="ECO:0000259" key="3">
    <source>
        <dbReference type="PROSITE" id="PS50112"/>
    </source>
</evidence>
<feature type="domain" description="PAS" evidence="3">
    <location>
        <begin position="451"/>
        <end position="521"/>
    </location>
</feature>
<protein>
    <submittedName>
        <fullName evidence="4">Tetratricopeptide repeat protein</fullName>
    </submittedName>
</protein>
<dbReference type="SMART" id="SM00028">
    <property type="entry name" value="TPR"/>
    <property type="match status" value="4"/>
</dbReference>
<dbReference type="EMBL" id="JBHSHD010000003">
    <property type="protein sequence ID" value="MFC4819295.1"/>
    <property type="molecule type" value="Genomic_DNA"/>
</dbReference>
<keyword evidence="5" id="KW-1185">Reference proteome</keyword>
<dbReference type="CDD" id="cd22890">
    <property type="entry name" value="ChiS-DBD"/>
    <property type="match status" value="1"/>
</dbReference>
<name>A0ABV9QPN2_9GAMM</name>
<reference evidence="5" key="1">
    <citation type="journal article" date="2019" name="Int. J. Syst. Evol. Microbiol.">
        <title>The Global Catalogue of Microorganisms (GCM) 10K type strain sequencing project: providing services to taxonomists for standard genome sequencing and annotation.</title>
        <authorList>
            <consortium name="The Broad Institute Genomics Platform"/>
            <consortium name="The Broad Institute Genome Sequencing Center for Infectious Disease"/>
            <person name="Wu L."/>
            <person name="Ma J."/>
        </authorList>
    </citation>
    <scope>NUCLEOTIDE SEQUENCE [LARGE SCALE GENOMIC DNA]</scope>
    <source>
        <strain evidence="5">CCUG 30340</strain>
    </source>
</reference>
<evidence type="ECO:0000256" key="2">
    <source>
        <dbReference type="SAM" id="Phobius"/>
    </source>
</evidence>
<feature type="repeat" description="TPR" evidence="1">
    <location>
        <begin position="123"/>
        <end position="156"/>
    </location>
</feature>
<dbReference type="PANTHER" id="PTHR10098:SF108">
    <property type="entry name" value="TETRATRICOPEPTIDE REPEAT PROTEIN 28"/>
    <property type="match status" value="1"/>
</dbReference>
<organism evidence="4 5">
    <name type="scientific">Dokdonella ginsengisoli</name>
    <dbReference type="NCBI Taxonomy" id="363846"/>
    <lineage>
        <taxon>Bacteria</taxon>
        <taxon>Pseudomonadati</taxon>
        <taxon>Pseudomonadota</taxon>
        <taxon>Gammaproteobacteria</taxon>
        <taxon>Lysobacterales</taxon>
        <taxon>Rhodanobacteraceae</taxon>
        <taxon>Dokdonella</taxon>
    </lineage>
</organism>
<dbReference type="Pfam" id="PF00989">
    <property type="entry name" value="PAS"/>
    <property type="match status" value="1"/>
</dbReference>
<dbReference type="InterPro" id="IPR035965">
    <property type="entry name" value="PAS-like_dom_sf"/>
</dbReference>
<feature type="transmembrane region" description="Helical" evidence="2">
    <location>
        <begin position="397"/>
        <end position="417"/>
    </location>
</feature>
<sequence length="688" mass="74705">MFVLRAVAADAVTEQDATQAALAASCPPAYARSLDETARKAAITTLFERSEGEIKSGHFAAAAAAFACVEVLSAGSTDWRIDYELTRRRGVLAYYQEQIVESLKLFERALGIASNHGDALAEAKSWKNVGSALRRLGDFRRALEALLKSLDIYRRAGIDTIGPVLNNIADVYRDLQEPAQARKYYDEALAAYRRQGDALEEAHTLESLSVLALDDGEAERAEALLQEAMTLYTNGGAQPHRLRVYAGLARAAAARRDAVAAAQWSERGLALAAELGVQPPAPLVLQAAAAERLRGKPAEAATQLRQALAQLATDDAERPALLDELARSEEAAGDLPAALSSLREFQQADLARRKAAYDSELRWLRTRFETAERDRTIAALAAENDLRALTIRQRTTVLWLTAAASATGLLALTLLLYRRRQRARLAEVAHAARLAEAVEQHRRAAADLVFDRRLLQAALDSRHDAVLVLDAAGMIVAASGDACRLLGRSHAAVVGRPFAEALAPDAAAAFAAAFERLEESQAAERLEASVAGAPDRLALHLAPAEQDPDLVIVGLRQADAVVESAAPPTLDVAPGTGEADAQGGFRRALVELMLAVVEAWERSTGLGRLELAEKSRIWRVTVDDGRLRARAMDRYLSLARLPSLPRWRDVLRSGYFVLAECELDEPQRADLQRRVDAVLAYTRLRALV</sequence>
<dbReference type="Proteomes" id="UP001595886">
    <property type="component" value="Unassembled WGS sequence"/>
</dbReference>
<dbReference type="InterPro" id="IPR011990">
    <property type="entry name" value="TPR-like_helical_dom_sf"/>
</dbReference>
<accession>A0ABV9QPN2</accession>
<dbReference type="SUPFAM" id="SSF48452">
    <property type="entry name" value="TPR-like"/>
    <property type="match status" value="1"/>
</dbReference>
<keyword evidence="2" id="KW-1133">Transmembrane helix</keyword>
<gene>
    <name evidence="4" type="ORF">ACFO6Q_03105</name>
</gene>
<keyword evidence="2" id="KW-0812">Transmembrane</keyword>
<dbReference type="SMART" id="SM00091">
    <property type="entry name" value="PAS"/>
    <property type="match status" value="1"/>
</dbReference>
<dbReference type="Gene3D" id="1.25.40.10">
    <property type="entry name" value="Tetratricopeptide repeat domain"/>
    <property type="match status" value="1"/>
</dbReference>
<dbReference type="PROSITE" id="PS50112">
    <property type="entry name" value="PAS"/>
    <property type="match status" value="1"/>
</dbReference>
<dbReference type="PROSITE" id="PS50005">
    <property type="entry name" value="TPR"/>
    <property type="match status" value="1"/>
</dbReference>
<dbReference type="SUPFAM" id="SSF55785">
    <property type="entry name" value="PYP-like sensor domain (PAS domain)"/>
    <property type="match status" value="1"/>
</dbReference>
<dbReference type="NCBIfam" id="TIGR00229">
    <property type="entry name" value="sensory_box"/>
    <property type="match status" value="1"/>
</dbReference>
<evidence type="ECO:0000256" key="1">
    <source>
        <dbReference type="PROSITE-ProRule" id="PRU00339"/>
    </source>
</evidence>
<keyword evidence="1" id="KW-0802">TPR repeat</keyword>
<dbReference type="Pfam" id="PF13424">
    <property type="entry name" value="TPR_12"/>
    <property type="match status" value="2"/>
</dbReference>
<dbReference type="InterPro" id="IPR000014">
    <property type="entry name" value="PAS"/>
</dbReference>
<keyword evidence="2" id="KW-0472">Membrane</keyword>
<dbReference type="CDD" id="cd00130">
    <property type="entry name" value="PAS"/>
    <property type="match status" value="1"/>
</dbReference>
<dbReference type="PANTHER" id="PTHR10098">
    <property type="entry name" value="RAPSYN-RELATED"/>
    <property type="match status" value="1"/>
</dbReference>
<evidence type="ECO:0000313" key="5">
    <source>
        <dbReference type="Proteomes" id="UP001595886"/>
    </source>
</evidence>
<comment type="caution">
    <text evidence="4">The sequence shown here is derived from an EMBL/GenBank/DDBJ whole genome shotgun (WGS) entry which is preliminary data.</text>
</comment>
<dbReference type="InterPro" id="IPR013767">
    <property type="entry name" value="PAS_fold"/>
</dbReference>
<dbReference type="InterPro" id="IPR019734">
    <property type="entry name" value="TPR_rpt"/>
</dbReference>
<proteinExistence type="predicted"/>